<reference evidence="3 4" key="1">
    <citation type="journal article" date="2018" name="IMA Fungus">
        <title>IMA Genome-F 10: Nine draft genome sequences of Claviceps purpurea s.lat., including C. arundinis, C. humidiphila, and C. cf. spartinae, pseudomolecules for the pitch canker pathogen Fusarium circinatum, draft genome of Davidsoniella eucalypti, Grosmannia galeiformis, Quambalaria eucalypti, and Teratosphaeria destructans.</title>
        <authorList>
            <person name="Wingfield B.D."/>
            <person name="Liu M."/>
            <person name="Nguyen H.D."/>
            <person name="Lane F.A."/>
            <person name="Morgan S.W."/>
            <person name="De Vos L."/>
            <person name="Wilken P.M."/>
            <person name="Duong T.A."/>
            <person name="Aylward J."/>
            <person name="Coetzee M.P."/>
            <person name="Dadej K."/>
            <person name="De Beer Z.W."/>
            <person name="Findlay W."/>
            <person name="Havenga M."/>
            <person name="Kolarik M."/>
            <person name="Menzies J.G."/>
            <person name="Naidoo K."/>
            <person name="Pochopski O."/>
            <person name="Shoukouhi P."/>
            <person name="Santana Q.C."/>
            <person name="Seifert K.A."/>
            <person name="Soal N."/>
            <person name="Steenkamp E.T."/>
            <person name="Tatham C.T."/>
            <person name="van der Nest M.A."/>
            <person name="Wingfield M.J."/>
        </authorList>
    </citation>
    <scope>NUCLEOTIDE SEQUENCE [LARGE SCALE GENOMIC DNA]</scope>
    <source>
        <strain evidence="3">CMW44962</strain>
    </source>
</reference>
<dbReference type="AlphaFoldDB" id="A0A9W7SKI8"/>
<feature type="transmembrane region" description="Helical" evidence="2">
    <location>
        <begin position="30"/>
        <end position="52"/>
    </location>
</feature>
<gene>
    <name evidence="3" type="ORF">Tdes44962_MAKER05195</name>
</gene>
<reference evidence="3 4" key="2">
    <citation type="journal article" date="2021" name="Curr. Genet.">
        <title>Genetic response to nitrogen starvation in the aggressive Eucalyptus foliar pathogen Teratosphaeria destructans.</title>
        <authorList>
            <person name="Havenga M."/>
            <person name="Wingfield B.D."/>
            <person name="Wingfield M.J."/>
            <person name="Dreyer L.L."/>
            <person name="Roets F."/>
            <person name="Aylward J."/>
        </authorList>
    </citation>
    <scope>NUCLEOTIDE SEQUENCE [LARGE SCALE GENOMIC DNA]</scope>
    <source>
        <strain evidence="3">CMW44962</strain>
    </source>
</reference>
<keyword evidence="2" id="KW-0472">Membrane</keyword>
<dbReference type="EMBL" id="RIBY02002312">
    <property type="protein sequence ID" value="KAH9819795.1"/>
    <property type="molecule type" value="Genomic_DNA"/>
</dbReference>
<dbReference type="OrthoDB" id="3641029at2759"/>
<keyword evidence="2" id="KW-1133">Transmembrane helix</keyword>
<evidence type="ECO:0000313" key="4">
    <source>
        <dbReference type="Proteomes" id="UP001138500"/>
    </source>
</evidence>
<evidence type="ECO:0000256" key="2">
    <source>
        <dbReference type="SAM" id="Phobius"/>
    </source>
</evidence>
<evidence type="ECO:0000313" key="3">
    <source>
        <dbReference type="EMBL" id="KAH9819795.1"/>
    </source>
</evidence>
<sequence>MPAIHHRTDATTTTTPSCAPPPGHITLPRAPFIAAITLSALLTTLSLLHLTLSTYRAHARRREAQQATTWGRTSTYNRRLSLMRQAIDQSYARQYSGCLVPAIENPEMGSESPVELMLEERVWEAPAVPAAAAAAPGSFKSGEGGRKPRRSLFFDSAVGLWLIRSR</sequence>
<dbReference type="Proteomes" id="UP001138500">
    <property type="component" value="Unassembled WGS sequence"/>
</dbReference>
<protein>
    <submittedName>
        <fullName evidence="3">Uncharacterized protein</fullName>
    </submittedName>
</protein>
<feature type="region of interest" description="Disordered" evidence="1">
    <location>
        <begin position="1"/>
        <end position="23"/>
    </location>
</feature>
<proteinExistence type="predicted"/>
<accession>A0A9W7SKI8</accession>
<keyword evidence="4" id="KW-1185">Reference proteome</keyword>
<organism evidence="3 4">
    <name type="scientific">Teratosphaeria destructans</name>
    <dbReference type="NCBI Taxonomy" id="418781"/>
    <lineage>
        <taxon>Eukaryota</taxon>
        <taxon>Fungi</taxon>
        <taxon>Dikarya</taxon>
        <taxon>Ascomycota</taxon>
        <taxon>Pezizomycotina</taxon>
        <taxon>Dothideomycetes</taxon>
        <taxon>Dothideomycetidae</taxon>
        <taxon>Mycosphaerellales</taxon>
        <taxon>Teratosphaeriaceae</taxon>
        <taxon>Teratosphaeria</taxon>
    </lineage>
</organism>
<evidence type="ECO:0000256" key="1">
    <source>
        <dbReference type="SAM" id="MobiDB-lite"/>
    </source>
</evidence>
<keyword evidence="2" id="KW-0812">Transmembrane</keyword>
<name>A0A9W7SKI8_9PEZI</name>
<comment type="caution">
    <text evidence="3">The sequence shown here is derived from an EMBL/GenBank/DDBJ whole genome shotgun (WGS) entry which is preliminary data.</text>
</comment>